<dbReference type="AlphaFoldDB" id="A0A102WSE2"/>
<accession>A0A102WSE2</accession>
<dbReference type="RefSeq" id="WP_059610157.1">
    <property type="nucleotide sequence ID" value="NZ_CP013371.1"/>
</dbReference>
<gene>
    <name evidence="1" type="ORF">WI38_29825</name>
</gene>
<keyword evidence="1" id="KW-0223">Dioxygenase</keyword>
<keyword evidence="1" id="KW-0560">Oxidoreductase</keyword>
<dbReference type="EMBL" id="LOTN01000071">
    <property type="protein sequence ID" value="KUZ81655.1"/>
    <property type="molecule type" value="Genomic_DNA"/>
</dbReference>
<organism evidence="1 2">
    <name type="scientific">Burkholderia ubonensis</name>
    <dbReference type="NCBI Taxonomy" id="101571"/>
    <lineage>
        <taxon>Bacteria</taxon>
        <taxon>Pseudomonadati</taxon>
        <taxon>Pseudomonadota</taxon>
        <taxon>Betaproteobacteria</taxon>
        <taxon>Burkholderiales</taxon>
        <taxon>Burkholderiaceae</taxon>
        <taxon>Burkholderia</taxon>
        <taxon>Burkholderia cepacia complex</taxon>
    </lineage>
</organism>
<dbReference type="GO" id="GO:0051213">
    <property type="term" value="F:dioxygenase activity"/>
    <property type="evidence" value="ECO:0007669"/>
    <property type="project" value="UniProtKB-KW"/>
</dbReference>
<evidence type="ECO:0000313" key="2">
    <source>
        <dbReference type="Proteomes" id="UP000065521"/>
    </source>
</evidence>
<protein>
    <submittedName>
        <fullName evidence="1">Aromatic ring-opening dioxygenase LigA</fullName>
    </submittedName>
</protein>
<evidence type="ECO:0000313" key="1">
    <source>
        <dbReference type="EMBL" id="KUZ81655.1"/>
    </source>
</evidence>
<name>A0A102WSE2_9BURK</name>
<comment type="caution">
    <text evidence="1">The sequence shown here is derived from an EMBL/GenBank/DDBJ whole genome shotgun (WGS) entry which is preliminary data.</text>
</comment>
<proteinExistence type="predicted"/>
<reference evidence="1 2" key="1">
    <citation type="submission" date="2015-11" db="EMBL/GenBank/DDBJ databases">
        <title>Expanding the genomic diversity of Burkholderia species for the development of highly accurate diagnostics.</title>
        <authorList>
            <person name="Sahl J."/>
            <person name="Keim P."/>
            <person name="Wagner D."/>
        </authorList>
    </citation>
    <scope>NUCLEOTIDE SEQUENCE [LARGE SCALE GENOMIC DNA]</scope>
    <source>
        <strain evidence="1 2">RF32-BP4</strain>
    </source>
</reference>
<sequence length="205" mass="21757">MDIQLNLINRSNDANNSSIVIFQKNVATDFDELAIAWKVIRNCGQGDNHPFKFPMTMSVSASDAYGNHMPQQSATNGQVFQVVRSTSGDVLQLGGDPGASSEVQVRNDLPAGAVNATIYKDGSALARKTSIAPGQKAVFQFKPTLWIGVASQIEQGALMNSAVISDINTELSLLGIASADIVMTGGGPGPRSQPFTFRLENVVMA</sequence>
<dbReference type="Proteomes" id="UP000065521">
    <property type="component" value="Unassembled WGS sequence"/>
</dbReference>